<protein>
    <submittedName>
        <fullName evidence="2">LytTR family transcriptional regulator</fullName>
    </submittedName>
</protein>
<dbReference type="Proteomes" id="UP000269097">
    <property type="component" value="Chromosome"/>
</dbReference>
<evidence type="ECO:0000313" key="2">
    <source>
        <dbReference type="EMBL" id="AYQ71838.1"/>
    </source>
</evidence>
<dbReference type="Gene3D" id="2.40.50.1020">
    <property type="entry name" value="LytTr DNA-binding domain"/>
    <property type="match status" value="1"/>
</dbReference>
<name>A0A3G3JUB3_9BACL</name>
<feature type="domain" description="HTH LytTR-type" evidence="1">
    <location>
        <begin position="18"/>
        <end position="115"/>
    </location>
</feature>
<dbReference type="RefSeq" id="WP_123039900.1">
    <property type="nucleotide sequence ID" value="NZ_CP033433.1"/>
</dbReference>
<evidence type="ECO:0000313" key="3">
    <source>
        <dbReference type="Proteomes" id="UP000269097"/>
    </source>
</evidence>
<gene>
    <name evidence="2" type="ORF">EAV92_04200</name>
</gene>
<dbReference type="KEGG" id="coh:EAV92_04200"/>
<organism evidence="2 3">
    <name type="scientific">Cohnella candidum</name>
    <dbReference type="NCBI Taxonomy" id="2674991"/>
    <lineage>
        <taxon>Bacteria</taxon>
        <taxon>Bacillati</taxon>
        <taxon>Bacillota</taxon>
        <taxon>Bacilli</taxon>
        <taxon>Bacillales</taxon>
        <taxon>Paenibacillaceae</taxon>
        <taxon>Cohnella</taxon>
    </lineage>
</organism>
<dbReference type="EMBL" id="CP033433">
    <property type="protein sequence ID" value="AYQ71838.1"/>
    <property type="molecule type" value="Genomic_DNA"/>
</dbReference>
<sequence length="126" mass="15009">MGAFQIPVIWKRTRHDRGERFILSVDDIYFLRVLGKDVHFYSASGLYQLQSALEEWRILLEDRNFVELDRGALVNLDKIAFIYADMRQIRFRDSDDEVFCSISSTQLQRVRKLYPHIEIKNKGIFH</sequence>
<dbReference type="SMART" id="SM00850">
    <property type="entry name" value="LytTR"/>
    <property type="match status" value="1"/>
</dbReference>
<dbReference type="Pfam" id="PF04397">
    <property type="entry name" value="LytTR"/>
    <property type="match status" value="1"/>
</dbReference>
<keyword evidence="3" id="KW-1185">Reference proteome</keyword>
<dbReference type="AlphaFoldDB" id="A0A3G3JUB3"/>
<dbReference type="InterPro" id="IPR007492">
    <property type="entry name" value="LytTR_DNA-bd_dom"/>
</dbReference>
<dbReference type="GO" id="GO:0003677">
    <property type="term" value="F:DNA binding"/>
    <property type="evidence" value="ECO:0007669"/>
    <property type="project" value="InterPro"/>
</dbReference>
<accession>A0A3G3JUB3</accession>
<reference evidence="2 3" key="1">
    <citation type="submission" date="2018-10" db="EMBL/GenBank/DDBJ databases">
        <title>Genome Sequence of Cohnella sp.</title>
        <authorList>
            <person name="Srinivasan S."/>
            <person name="Kim M.K."/>
        </authorList>
    </citation>
    <scope>NUCLEOTIDE SEQUENCE [LARGE SCALE GENOMIC DNA]</scope>
    <source>
        <strain evidence="2 3">18JY8-7</strain>
    </source>
</reference>
<proteinExistence type="predicted"/>
<evidence type="ECO:0000259" key="1">
    <source>
        <dbReference type="SMART" id="SM00850"/>
    </source>
</evidence>